<keyword evidence="4" id="KW-1185">Reference proteome</keyword>
<gene>
    <name evidence="3" type="ORF">QNI19_05990</name>
</gene>
<feature type="transmembrane region" description="Helical" evidence="1">
    <location>
        <begin position="241"/>
        <end position="260"/>
    </location>
</feature>
<feature type="transmembrane region" description="Helical" evidence="1">
    <location>
        <begin position="44"/>
        <end position="63"/>
    </location>
</feature>
<evidence type="ECO:0000313" key="4">
    <source>
        <dbReference type="Proteomes" id="UP001228581"/>
    </source>
</evidence>
<organism evidence="3 4">
    <name type="scientific">Xanthocytophaga flava</name>
    <dbReference type="NCBI Taxonomy" id="3048013"/>
    <lineage>
        <taxon>Bacteria</taxon>
        <taxon>Pseudomonadati</taxon>
        <taxon>Bacteroidota</taxon>
        <taxon>Cytophagia</taxon>
        <taxon>Cytophagales</taxon>
        <taxon>Rhodocytophagaceae</taxon>
        <taxon>Xanthocytophaga</taxon>
    </lineage>
</organism>
<evidence type="ECO:0000259" key="2">
    <source>
        <dbReference type="Pfam" id="PF01757"/>
    </source>
</evidence>
<feature type="transmembrane region" description="Helical" evidence="1">
    <location>
        <begin position="272"/>
        <end position="293"/>
    </location>
</feature>
<keyword evidence="1" id="KW-0472">Membrane</keyword>
<comment type="caution">
    <text evidence="3">The sequence shown here is derived from an EMBL/GenBank/DDBJ whole genome shotgun (WGS) entry which is preliminary data.</text>
</comment>
<dbReference type="RefSeq" id="WP_313993379.1">
    <property type="nucleotide sequence ID" value="NZ_JASJOT010000003.1"/>
</dbReference>
<dbReference type="EMBL" id="JASJOT010000003">
    <property type="protein sequence ID" value="MDJ1492472.1"/>
    <property type="molecule type" value="Genomic_DNA"/>
</dbReference>
<feature type="transmembrane region" description="Helical" evidence="1">
    <location>
        <begin position="127"/>
        <end position="145"/>
    </location>
</feature>
<feature type="transmembrane region" description="Helical" evidence="1">
    <location>
        <begin position="75"/>
        <end position="96"/>
    </location>
</feature>
<keyword evidence="1" id="KW-1133">Transmembrane helix</keyword>
<keyword evidence="1" id="KW-0812">Transmembrane</keyword>
<dbReference type="InterPro" id="IPR050879">
    <property type="entry name" value="Acyltransferase_3"/>
</dbReference>
<feature type="transmembrane region" description="Helical" evidence="1">
    <location>
        <begin position="183"/>
        <end position="204"/>
    </location>
</feature>
<reference evidence="3 4" key="1">
    <citation type="submission" date="2023-05" db="EMBL/GenBank/DDBJ databases">
        <authorList>
            <person name="Zhang X."/>
        </authorList>
    </citation>
    <scope>NUCLEOTIDE SEQUENCE [LARGE SCALE GENOMIC DNA]</scope>
    <source>
        <strain evidence="3 4">DM2B3-1</strain>
    </source>
</reference>
<evidence type="ECO:0000256" key="1">
    <source>
        <dbReference type="SAM" id="Phobius"/>
    </source>
</evidence>
<protein>
    <submittedName>
        <fullName evidence="3">Acyltransferase</fullName>
        <ecNumber evidence="3">2.3.-.-</ecNumber>
    </submittedName>
</protein>
<name>A0ABT7CHE5_9BACT</name>
<sequence>MKIRYPELDALRGIAAIFVAVYHFTLGQTHPLLQFRVGATGVELFFIISGFVIFMSINHVATAREFIIRRFTRLYPTYWTCVTITFIVTVLAQLSYKAIDLSLWKTYALNLTMLQHYSWVDNLDGSYWTLIIELLFYLVILLLFLSKQLKHSELWGGIGVVVLGICDFFVPRSHQGAFRSERIDFPLVNYLPLFFMGILFFTIIHEKKDYVRRYILIGLCWLVQFSLFYQSVRYDLFKTQWLYGLVLLGYVGVFTLFVTGKLKWIVNPVTLFFGKISYAFYLIHQFIGVYVLMPKIIAYFGISLSLASLIAFSSMVLLASFITFFVEIPARTKLNASLLSNKKSSPTYLESQV</sequence>
<evidence type="ECO:0000313" key="3">
    <source>
        <dbReference type="EMBL" id="MDJ1492472.1"/>
    </source>
</evidence>
<feature type="transmembrane region" description="Helical" evidence="1">
    <location>
        <begin position="154"/>
        <end position="171"/>
    </location>
</feature>
<keyword evidence="3" id="KW-0808">Transferase</keyword>
<keyword evidence="3" id="KW-0012">Acyltransferase</keyword>
<dbReference type="PANTHER" id="PTHR23028:SF53">
    <property type="entry name" value="ACYL_TRANSF_3 DOMAIN-CONTAINING PROTEIN"/>
    <property type="match status" value="1"/>
</dbReference>
<accession>A0ABT7CHE5</accession>
<feature type="transmembrane region" description="Helical" evidence="1">
    <location>
        <begin position="211"/>
        <end position="229"/>
    </location>
</feature>
<dbReference type="EC" id="2.3.-.-" evidence="3"/>
<dbReference type="GO" id="GO:0016746">
    <property type="term" value="F:acyltransferase activity"/>
    <property type="evidence" value="ECO:0007669"/>
    <property type="project" value="UniProtKB-KW"/>
</dbReference>
<dbReference type="Proteomes" id="UP001228581">
    <property type="component" value="Unassembled WGS sequence"/>
</dbReference>
<dbReference type="Pfam" id="PF01757">
    <property type="entry name" value="Acyl_transf_3"/>
    <property type="match status" value="1"/>
</dbReference>
<proteinExistence type="predicted"/>
<dbReference type="InterPro" id="IPR002656">
    <property type="entry name" value="Acyl_transf_3_dom"/>
</dbReference>
<feature type="transmembrane region" description="Helical" evidence="1">
    <location>
        <begin position="299"/>
        <end position="326"/>
    </location>
</feature>
<feature type="domain" description="Acyltransferase 3" evidence="2">
    <location>
        <begin position="6"/>
        <end position="322"/>
    </location>
</feature>
<feature type="transmembrane region" description="Helical" evidence="1">
    <location>
        <begin position="7"/>
        <end position="24"/>
    </location>
</feature>
<dbReference type="PANTHER" id="PTHR23028">
    <property type="entry name" value="ACETYLTRANSFERASE"/>
    <property type="match status" value="1"/>
</dbReference>